<dbReference type="InterPro" id="IPR013766">
    <property type="entry name" value="Thioredoxin_domain"/>
</dbReference>
<dbReference type="PROSITE" id="PS00460">
    <property type="entry name" value="GLUTATHIONE_PEROXID_1"/>
    <property type="match status" value="1"/>
</dbReference>
<evidence type="ECO:0000313" key="8">
    <source>
        <dbReference type="Proteomes" id="UP001269819"/>
    </source>
</evidence>
<dbReference type="PROSITE" id="PS51352">
    <property type="entry name" value="THIOREDOXIN_2"/>
    <property type="match status" value="1"/>
</dbReference>
<dbReference type="Proteomes" id="UP001269819">
    <property type="component" value="Unassembled WGS sequence"/>
</dbReference>
<evidence type="ECO:0000256" key="2">
    <source>
        <dbReference type="ARBA" id="ARBA00022559"/>
    </source>
</evidence>
<dbReference type="EMBL" id="JAWIIJ010000005">
    <property type="protein sequence ID" value="MDV2078866.1"/>
    <property type="molecule type" value="Genomic_DNA"/>
</dbReference>
<evidence type="ECO:0000256" key="5">
    <source>
        <dbReference type="SAM" id="SignalP"/>
    </source>
</evidence>
<name>A0ABU3VX95_9GAMM</name>
<dbReference type="PIRSF" id="PIRSF000303">
    <property type="entry name" value="Glutathion_perox"/>
    <property type="match status" value="1"/>
</dbReference>
<dbReference type="InterPro" id="IPR000889">
    <property type="entry name" value="Glutathione_peroxidase"/>
</dbReference>
<dbReference type="PANTHER" id="PTHR11592:SF44">
    <property type="entry name" value="GLUTATHIONE PEROXIDASE"/>
    <property type="match status" value="1"/>
</dbReference>
<dbReference type="InterPro" id="IPR036249">
    <property type="entry name" value="Thioredoxin-like_sf"/>
</dbReference>
<keyword evidence="3 4" id="KW-0560">Oxidoreductase</keyword>
<accession>A0ABU3VX95</accession>
<evidence type="ECO:0000259" key="6">
    <source>
        <dbReference type="PROSITE" id="PS51352"/>
    </source>
</evidence>
<gene>
    <name evidence="7" type="ORF">RYS15_09220</name>
</gene>
<feature type="signal peptide" evidence="5">
    <location>
        <begin position="1"/>
        <end position="15"/>
    </location>
</feature>
<dbReference type="GO" id="GO:0004601">
    <property type="term" value="F:peroxidase activity"/>
    <property type="evidence" value="ECO:0007669"/>
    <property type="project" value="UniProtKB-KW"/>
</dbReference>
<keyword evidence="8" id="KW-1185">Reference proteome</keyword>
<keyword evidence="2 4" id="KW-0575">Peroxidase</keyword>
<dbReference type="InterPro" id="IPR029759">
    <property type="entry name" value="GPX_AS"/>
</dbReference>
<evidence type="ECO:0000256" key="4">
    <source>
        <dbReference type="RuleBase" id="RU000499"/>
    </source>
</evidence>
<evidence type="ECO:0000256" key="1">
    <source>
        <dbReference type="ARBA" id="ARBA00006926"/>
    </source>
</evidence>
<dbReference type="PROSITE" id="PS51355">
    <property type="entry name" value="GLUTATHIONE_PEROXID_3"/>
    <property type="match status" value="1"/>
</dbReference>
<sequence>MLLLASALTAPAAVAATCPDWLDHDLRRLHSPETVNLCDVAGGKPMLVVNTASHCGFTSQFRGLEALYQKYRPRGLAVVGFASNDFRQAAKNEEEAARICYVNFGVSFTMVAPSAVTGADANPVFQAINRQSQPPGWNFHKYLLDASGNVVARFASTVTPDDPELSEAIDNLLAEAP</sequence>
<evidence type="ECO:0000256" key="3">
    <source>
        <dbReference type="ARBA" id="ARBA00023002"/>
    </source>
</evidence>
<keyword evidence="5" id="KW-0732">Signal</keyword>
<organism evidence="7 8">
    <name type="scientific">Marinobacter xestospongiae</name>
    <dbReference type="NCBI Taxonomy" id="994319"/>
    <lineage>
        <taxon>Bacteria</taxon>
        <taxon>Pseudomonadati</taxon>
        <taxon>Pseudomonadota</taxon>
        <taxon>Gammaproteobacteria</taxon>
        <taxon>Pseudomonadales</taxon>
        <taxon>Marinobacteraceae</taxon>
        <taxon>Marinobacter</taxon>
    </lineage>
</organism>
<dbReference type="CDD" id="cd00340">
    <property type="entry name" value="GSH_Peroxidase"/>
    <property type="match status" value="1"/>
</dbReference>
<dbReference type="Pfam" id="PF00255">
    <property type="entry name" value="GSHPx"/>
    <property type="match status" value="1"/>
</dbReference>
<dbReference type="SUPFAM" id="SSF52833">
    <property type="entry name" value="Thioredoxin-like"/>
    <property type="match status" value="1"/>
</dbReference>
<reference evidence="7 8" key="1">
    <citation type="submission" date="2023-10" db="EMBL/GenBank/DDBJ databases">
        <title>Characteristics and mechanism of a salt-tolerant marine origin heterotrophic nitrifying- aerobic denitrifying bacteria Marinobacter xestospongiae HN1.</title>
        <authorList>
            <person name="Qi R."/>
        </authorList>
    </citation>
    <scope>NUCLEOTIDE SEQUENCE [LARGE SCALE GENOMIC DNA]</scope>
    <source>
        <strain evidence="7 8">HN1</strain>
    </source>
</reference>
<dbReference type="Gene3D" id="3.40.30.10">
    <property type="entry name" value="Glutaredoxin"/>
    <property type="match status" value="1"/>
</dbReference>
<dbReference type="PRINTS" id="PR01011">
    <property type="entry name" value="GLUTPROXDASE"/>
</dbReference>
<feature type="domain" description="Thioredoxin" evidence="6">
    <location>
        <begin position="4"/>
        <end position="174"/>
    </location>
</feature>
<proteinExistence type="inferred from homology"/>
<comment type="similarity">
    <text evidence="1 4">Belongs to the glutathione peroxidase family.</text>
</comment>
<evidence type="ECO:0000313" key="7">
    <source>
        <dbReference type="EMBL" id="MDV2078866.1"/>
    </source>
</evidence>
<feature type="chain" id="PRO_5046275009" description="Glutathione peroxidase" evidence="5">
    <location>
        <begin position="16"/>
        <end position="177"/>
    </location>
</feature>
<comment type="caution">
    <text evidence="7">The sequence shown here is derived from an EMBL/GenBank/DDBJ whole genome shotgun (WGS) entry which is preliminary data.</text>
</comment>
<dbReference type="PANTHER" id="PTHR11592">
    <property type="entry name" value="GLUTATHIONE PEROXIDASE"/>
    <property type="match status" value="1"/>
</dbReference>
<protein>
    <recommendedName>
        <fullName evidence="4">Glutathione peroxidase</fullName>
    </recommendedName>
</protein>